<feature type="signal peptide" evidence="2">
    <location>
        <begin position="1"/>
        <end position="24"/>
    </location>
</feature>
<dbReference type="Gene3D" id="2.50.20.20">
    <property type="match status" value="1"/>
</dbReference>
<protein>
    <recommendedName>
        <fullName evidence="5">LppX_LprAFG lipoprotein</fullName>
    </recommendedName>
</protein>
<evidence type="ECO:0000313" key="3">
    <source>
        <dbReference type="EMBL" id="MFI6505326.1"/>
    </source>
</evidence>
<gene>
    <name evidence="3" type="ORF">ACIBG2_48655</name>
</gene>
<accession>A0ABW7ZAZ1</accession>
<feature type="region of interest" description="Disordered" evidence="1">
    <location>
        <begin position="245"/>
        <end position="265"/>
    </location>
</feature>
<evidence type="ECO:0000256" key="1">
    <source>
        <dbReference type="SAM" id="MobiDB-lite"/>
    </source>
</evidence>
<proteinExistence type="predicted"/>
<dbReference type="EMBL" id="JBITGY010000018">
    <property type="protein sequence ID" value="MFI6505326.1"/>
    <property type="molecule type" value="Genomic_DNA"/>
</dbReference>
<sequence>MKKILTGAAITLAAAVAMTAPAQAAPKDPVAALKKQFVAGHGVRVSETVKLESDGQKSTARTTGVLAFGKSGVVASDLRLKGKGVAGLGASRTISVKGHTYLQGGIFGEDLPEGKKWVRYPTAGASQLGVNQLIDVFQPKVLKAVLAKAKPGKGDVYRGTITMKDLSKLSGPAVSGKFGKVKIDYLVDLDSRGLVSRVSSTVVMDFGLLGTIKSTADSRYTAWGARITVKAPPKDEWIDFNEIGPDSNLPESLPEDAITSLGQGR</sequence>
<evidence type="ECO:0008006" key="5">
    <source>
        <dbReference type="Google" id="ProtNLM"/>
    </source>
</evidence>
<organism evidence="3 4">
    <name type="scientific">Nonomuraea typhae</name>
    <dbReference type="NCBI Taxonomy" id="2603600"/>
    <lineage>
        <taxon>Bacteria</taxon>
        <taxon>Bacillati</taxon>
        <taxon>Actinomycetota</taxon>
        <taxon>Actinomycetes</taxon>
        <taxon>Streptosporangiales</taxon>
        <taxon>Streptosporangiaceae</taxon>
        <taxon>Nonomuraea</taxon>
    </lineage>
</organism>
<reference evidence="3 4" key="1">
    <citation type="submission" date="2024-10" db="EMBL/GenBank/DDBJ databases">
        <title>The Natural Products Discovery Center: Release of the First 8490 Sequenced Strains for Exploring Actinobacteria Biosynthetic Diversity.</title>
        <authorList>
            <person name="Kalkreuter E."/>
            <person name="Kautsar S.A."/>
            <person name="Yang D."/>
            <person name="Bader C.D."/>
            <person name="Teijaro C.N."/>
            <person name="Fluegel L."/>
            <person name="Davis C.M."/>
            <person name="Simpson J.R."/>
            <person name="Lauterbach L."/>
            <person name="Steele A.D."/>
            <person name="Gui C."/>
            <person name="Meng S."/>
            <person name="Li G."/>
            <person name="Viehrig K."/>
            <person name="Ye F."/>
            <person name="Su P."/>
            <person name="Kiefer A.F."/>
            <person name="Nichols A."/>
            <person name="Cepeda A.J."/>
            <person name="Yan W."/>
            <person name="Fan B."/>
            <person name="Jiang Y."/>
            <person name="Adhikari A."/>
            <person name="Zheng C.-J."/>
            <person name="Schuster L."/>
            <person name="Cowan T.M."/>
            <person name="Smanski M.J."/>
            <person name="Chevrette M.G."/>
            <person name="De Carvalho L.P.S."/>
            <person name="Shen B."/>
        </authorList>
    </citation>
    <scope>NUCLEOTIDE SEQUENCE [LARGE SCALE GENOMIC DNA]</scope>
    <source>
        <strain evidence="3 4">NPDC050545</strain>
    </source>
</reference>
<keyword evidence="4" id="KW-1185">Reference proteome</keyword>
<comment type="caution">
    <text evidence="3">The sequence shown here is derived from an EMBL/GenBank/DDBJ whole genome shotgun (WGS) entry which is preliminary data.</text>
</comment>
<evidence type="ECO:0000313" key="4">
    <source>
        <dbReference type="Proteomes" id="UP001612741"/>
    </source>
</evidence>
<name>A0ABW7ZAZ1_9ACTN</name>
<dbReference type="Proteomes" id="UP001612741">
    <property type="component" value="Unassembled WGS sequence"/>
</dbReference>
<keyword evidence="2" id="KW-0732">Signal</keyword>
<dbReference type="RefSeq" id="WP_397091430.1">
    <property type="nucleotide sequence ID" value="NZ_JBITGY010000018.1"/>
</dbReference>
<evidence type="ECO:0000256" key="2">
    <source>
        <dbReference type="SAM" id="SignalP"/>
    </source>
</evidence>
<feature type="chain" id="PRO_5047110245" description="LppX_LprAFG lipoprotein" evidence="2">
    <location>
        <begin position="25"/>
        <end position="265"/>
    </location>
</feature>